<dbReference type="Pfam" id="PF00443">
    <property type="entry name" value="UCH"/>
    <property type="match status" value="1"/>
</dbReference>
<dbReference type="PANTHER" id="PTHR24006">
    <property type="entry name" value="UBIQUITIN CARBOXYL-TERMINAL HYDROLASE"/>
    <property type="match status" value="1"/>
</dbReference>
<dbReference type="InterPro" id="IPR028889">
    <property type="entry name" value="USP"/>
</dbReference>
<dbReference type="AlphaFoldDB" id="A0A1W5D3Y3"/>
<dbReference type="InterPro" id="IPR018200">
    <property type="entry name" value="USP_CS"/>
</dbReference>
<keyword evidence="5" id="KW-0645">Protease</keyword>
<dbReference type="GO" id="GO:0005829">
    <property type="term" value="C:cytosol"/>
    <property type="evidence" value="ECO:0007669"/>
    <property type="project" value="TreeGrafter"/>
</dbReference>
<dbReference type="SUPFAM" id="SSF54001">
    <property type="entry name" value="Cysteine proteinases"/>
    <property type="match status" value="1"/>
</dbReference>
<dbReference type="GO" id="GO:0005634">
    <property type="term" value="C:nucleus"/>
    <property type="evidence" value="ECO:0007669"/>
    <property type="project" value="UniProtKB-SubCell"/>
</dbReference>
<dbReference type="InterPro" id="IPR001394">
    <property type="entry name" value="Peptidase_C19_UCH"/>
</dbReference>
<dbReference type="Pfam" id="PF12436">
    <property type="entry name" value="USP7_ICP0_bdg"/>
    <property type="match status" value="1"/>
</dbReference>
<evidence type="ECO:0000259" key="11">
    <source>
        <dbReference type="PROSITE" id="PS50235"/>
    </source>
</evidence>
<dbReference type="Pfam" id="PF14533">
    <property type="entry name" value="USP7_C2"/>
    <property type="match status" value="1"/>
</dbReference>
<dbReference type="GO" id="GO:0140492">
    <property type="term" value="F:metal-dependent deubiquitinase activity"/>
    <property type="evidence" value="ECO:0007669"/>
    <property type="project" value="UniProtKB-ARBA"/>
</dbReference>
<comment type="catalytic activity">
    <reaction evidence="1">
        <text>Thiol-dependent hydrolysis of ester, thioester, amide, peptide and isopeptide bonds formed by the C-terminal Gly of ubiquitin (a 76-residue protein attached to proteins as an intracellular targeting signal).</text>
        <dbReference type="EC" id="3.4.19.12"/>
    </reaction>
</comment>
<dbReference type="EMBL" id="FWEW01001957">
    <property type="protein sequence ID" value="SLM37844.1"/>
    <property type="molecule type" value="Genomic_DNA"/>
</dbReference>
<dbReference type="SMART" id="SM00061">
    <property type="entry name" value="MATH"/>
    <property type="match status" value="1"/>
</dbReference>
<dbReference type="Gene3D" id="3.90.70.10">
    <property type="entry name" value="Cysteine proteinases"/>
    <property type="match status" value="1"/>
</dbReference>
<feature type="domain" description="USP" evidence="11">
    <location>
        <begin position="219"/>
        <end position="542"/>
    </location>
</feature>
<dbReference type="EC" id="3.4.19.12" evidence="4"/>
<dbReference type="GO" id="GO:0004175">
    <property type="term" value="F:endopeptidase activity"/>
    <property type="evidence" value="ECO:0007669"/>
    <property type="project" value="UniProtKB-ARBA"/>
</dbReference>
<evidence type="ECO:0000256" key="1">
    <source>
        <dbReference type="ARBA" id="ARBA00000707"/>
    </source>
</evidence>
<dbReference type="InterPro" id="IPR024729">
    <property type="entry name" value="USP7_ICP0-binding_dom"/>
</dbReference>
<evidence type="ECO:0000256" key="8">
    <source>
        <dbReference type="ARBA" id="ARBA00022807"/>
    </source>
</evidence>
<dbReference type="GO" id="GO:0016579">
    <property type="term" value="P:protein deubiquitination"/>
    <property type="evidence" value="ECO:0007669"/>
    <property type="project" value="InterPro"/>
</dbReference>
<dbReference type="PROSITE" id="PS50144">
    <property type="entry name" value="MATH"/>
    <property type="match status" value="1"/>
</dbReference>
<evidence type="ECO:0000256" key="9">
    <source>
        <dbReference type="ARBA" id="ARBA00023242"/>
    </source>
</evidence>
<evidence type="ECO:0000256" key="6">
    <source>
        <dbReference type="ARBA" id="ARBA00022786"/>
    </source>
</evidence>
<keyword evidence="9" id="KW-0539">Nucleus</keyword>
<dbReference type="GO" id="GO:0031647">
    <property type="term" value="P:regulation of protein stability"/>
    <property type="evidence" value="ECO:0007669"/>
    <property type="project" value="TreeGrafter"/>
</dbReference>
<dbReference type="InterPro" id="IPR038765">
    <property type="entry name" value="Papain-like_cys_pep_sf"/>
</dbReference>
<protein>
    <recommendedName>
        <fullName evidence="4">ubiquitinyl hydrolase 1</fullName>
        <ecNumber evidence="4">3.4.19.12</ecNumber>
    </recommendedName>
</protein>
<keyword evidence="7 12" id="KW-0378">Hydrolase</keyword>
<evidence type="ECO:0000259" key="10">
    <source>
        <dbReference type="PROSITE" id="PS50144"/>
    </source>
</evidence>
<sequence length="1155" mass="132676">MDPVEPGDMLIDDYDVVDEKQEVAIITPEDSVDEPDHPEPLADDYEAMKLRILPQLPDLEIEAEAVHTWNIEAYRSLSRKERGPIFQCGGYPWRILFFPSGNNVDFASFYLEQGFEEKPPDDWYACVQFVLVLWNKNDPSIRLHHTANHRYNVDEGDWGFTRFVELRKLFAAQWEGRGRPMVENEAVNITAYVRIYKDPTGVLWHNFINYDSKKETGMVGLKNQGATCYLNSLLQSLYFTNAFRKAVYQIPTEHEADRANSAWTLQRLFYLLQTNDTAVSTQELTASFGWETRHIFEQQDVQELSRILMERMEERMKGTKAENALAKMFVGKMKTYISCINVDYESSRIEDFWDIQLNVSGNRNLDESFRDYVQVETMDGENKYFAEGYGLQDAKKGVIFESFPQVLHLQLKRFEYDFNRDAMMKINDRYEFPEIFDAAPYLSADADRSEPYTYQLHGVLVHSGDLNAGHYYAYLKPTKDGHFYKFDDDRVTRATPKEALEENFGGDYTNMVNGNSGIRNPYTRTLSTKRSMSAYMLVYIRQSRLDDILLEVTEGDTPSHLAKQLNEEKALIERKRKEREEQHLYMQMGVVTDENFKAFQGFDLCAWEGIEPGSEAAPKTYRILRTSTIGEFARTVAAEKNLAAEQVRLWVMVNRQNKTTRPDQPIENSEMTIDEAFTKYGSRDKAFRFWLEVAKTVEDGKPVWPDAPALDRSNAPILIFLKYFDADTQSLKGVGHIYAKKHSKVGDMVPSILQLMGWSSGSTTVPTLALYEEIKHSMIEPMKPKSTLQQAEIQDGDIVCFQKVLSEKEVSALQQSGSYTDAREFYDYLLNRVTIQFNPKVPNNTDADCFGLVLSKRMSYDQFSAKVGERLGVDPTHIRFSTVNSTNGKSKQIVKRSPNQNLWQILSPQFSTYNNSNQRNDALYYEVLDMSLSELDTKKILKLTWVSEGVTKEETFDILVAKNGIVADLLPGLQKKAGLDDETIQNIRIYEGHAGKFYKQLSADYSVASITEFVVLYAERIPEEEQSAEDGDRLISVFHFDKETSKPHGVPFRFLIKPVCDTKGRMFSNPQLISLQDETFKDTKQRLSKRTGIKGKQFDKIKFALVQRHNFSKPIYLTDDDVLADVYSAHDDLLGLDHVNKTRSIGAKGDSIFIR</sequence>
<dbReference type="PANTHER" id="PTHR24006:SF644">
    <property type="entry name" value="UBIQUITIN CARBOXYL-TERMINAL HYDROLASE 7"/>
    <property type="match status" value="1"/>
</dbReference>
<dbReference type="PROSITE" id="PS50235">
    <property type="entry name" value="USP_3"/>
    <property type="match status" value="1"/>
</dbReference>
<evidence type="ECO:0000256" key="2">
    <source>
        <dbReference type="ARBA" id="ARBA00004123"/>
    </source>
</evidence>
<dbReference type="CDD" id="cd02659">
    <property type="entry name" value="peptidase_C19C"/>
    <property type="match status" value="1"/>
</dbReference>
<feature type="domain" description="MATH" evidence="10">
    <location>
        <begin position="64"/>
        <end position="193"/>
    </location>
</feature>
<evidence type="ECO:0000256" key="5">
    <source>
        <dbReference type="ARBA" id="ARBA00022670"/>
    </source>
</evidence>
<keyword evidence="13" id="KW-1185">Reference proteome</keyword>
<keyword evidence="8" id="KW-0788">Thiol protease</keyword>
<evidence type="ECO:0000256" key="7">
    <source>
        <dbReference type="ARBA" id="ARBA00022801"/>
    </source>
</evidence>
<evidence type="ECO:0000256" key="3">
    <source>
        <dbReference type="ARBA" id="ARBA00009085"/>
    </source>
</evidence>
<dbReference type="FunFam" id="3.90.70.10:FF:000005">
    <property type="entry name" value="Ubiquitin carboxyl-terminal hydrolase 7"/>
    <property type="match status" value="1"/>
</dbReference>
<dbReference type="InterPro" id="IPR002083">
    <property type="entry name" value="MATH/TRAF_dom"/>
</dbReference>
<reference evidence="13" key="1">
    <citation type="submission" date="2017-03" db="EMBL/GenBank/DDBJ databases">
        <authorList>
            <person name="Sharma R."/>
            <person name="Thines M."/>
        </authorList>
    </citation>
    <scope>NUCLEOTIDE SEQUENCE [LARGE SCALE GENOMIC DNA]</scope>
</reference>
<evidence type="ECO:0000313" key="12">
    <source>
        <dbReference type="EMBL" id="SLM37844.1"/>
    </source>
</evidence>
<accession>A0A1W5D3Y3</accession>
<organism evidence="12 13">
    <name type="scientific">Lasallia pustulata</name>
    <dbReference type="NCBI Taxonomy" id="136370"/>
    <lineage>
        <taxon>Eukaryota</taxon>
        <taxon>Fungi</taxon>
        <taxon>Dikarya</taxon>
        <taxon>Ascomycota</taxon>
        <taxon>Pezizomycotina</taxon>
        <taxon>Lecanoromycetes</taxon>
        <taxon>OSLEUM clade</taxon>
        <taxon>Umbilicariomycetidae</taxon>
        <taxon>Umbilicariales</taxon>
        <taxon>Umbilicariaceae</taxon>
        <taxon>Lasallia</taxon>
    </lineage>
</organism>
<evidence type="ECO:0000313" key="13">
    <source>
        <dbReference type="Proteomes" id="UP000192927"/>
    </source>
</evidence>
<evidence type="ECO:0000256" key="4">
    <source>
        <dbReference type="ARBA" id="ARBA00012759"/>
    </source>
</evidence>
<dbReference type="InterPro" id="IPR029346">
    <property type="entry name" value="USP_C"/>
</dbReference>
<comment type="similarity">
    <text evidence="3">Belongs to the peptidase C19 family.</text>
</comment>
<dbReference type="PROSITE" id="PS00973">
    <property type="entry name" value="USP_2"/>
    <property type="match status" value="1"/>
</dbReference>
<dbReference type="InterPro" id="IPR008974">
    <property type="entry name" value="TRAF-like"/>
</dbReference>
<dbReference type="Gene3D" id="3.10.20.90">
    <property type="entry name" value="Phosphatidylinositol 3-kinase Catalytic Subunit, Chain A, domain 1"/>
    <property type="match status" value="2"/>
</dbReference>
<dbReference type="FunFam" id="2.60.210.10:FF:000011">
    <property type="entry name" value="Ubiquitin carboxyl-terminal hydrolase 7"/>
    <property type="match status" value="1"/>
</dbReference>
<dbReference type="Proteomes" id="UP000192927">
    <property type="component" value="Unassembled WGS sequence"/>
</dbReference>
<keyword evidence="6" id="KW-0833">Ubl conjugation pathway</keyword>
<dbReference type="InterPro" id="IPR050164">
    <property type="entry name" value="Peptidase_C19"/>
</dbReference>
<dbReference type="GO" id="GO:0006508">
    <property type="term" value="P:proteolysis"/>
    <property type="evidence" value="ECO:0007669"/>
    <property type="project" value="UniProtKB-KW"/>
</dbReference>
<name>A0A1W5D3Y3_9LECA</name>
<dbReference type="GO" id="GO:0004843">
    <property type="term" value="F:cysteine-type deubiquitinase activity"/>
    <property type="evidence" value="ECO:0007669"/>
    <property type="project" value="UniProtKB-EC"/>
</dbReference>
<dbReference type="Gene3D" id="2.60.210.10">
    <property type="entry name" value="Apoptosis, Tumor Necrosis Factor Receptor Associated Protein 2, Chain A"/>
    <property type="match status" value="1"/>
</dbReference>
<dbReference type="Pfam" id="PF22486">
    <property type="entry name" value="MATH_2"/>
    <property type="match status" value="1"/>
</dbReference>
<dbReference type="PROSITE" id="PS00972">
    <property type="entry name" value="USP_1"/>
    <property type="match status" value="1"/>
</dbReference>
<proteinExistence type="inferred from homology"/>
<dbReference type="SUPFAM" id="SSF49599">
    <property type="entry name" value="TRAF domain-like"/>
    <property type="match status" value="1"/>
</dbReference>
<comment type="subcellular location">
    <subcellularLocation>
        <location evidence="2">Nucleus</location>
    </subcellularLocation>
</comment>